<feature type="compositionally biased region" description="Acidic residues" evidence="5">
    <location>
        <begin position="18"/>
        <end position="28"/>
    </location>
</feature>
<evidence type="ECO:0000256" key="4">
    <source>
        <dbReference type="ARBA" id="ARBA00023242"/>
    </source>
</evidence>
<keyword evidence="2" id="KW-0507">mRNA processing</keyword>
<dbReference type="GO" id="GO:0003924">
    <property type="term" value="F:GTPase activity"/>
    <property type="evidence" value="ECO:0007669"/>
    <property type="project" value="InterPro"/>
</dbReference>
<dbReference type="SUPFAM" id="SSF52540">
    <property type="entry name" value="P-loop containing nucleoside triphosphate hydrolases"/>
    <property type="match status" value="1"/>
</dbReference>
<dbReference type="NCBIfam" id="TIGR00231">
    <property type="entry name" value="small_GTP"/>
    <property type="match status" value="1"/>
</dbReference>
<gene>
    <name evidence="7" type="ORF">XAT740_LOCUS60290</name>
</gene>
<dbReference type="Pfam" id="PF00009">
    <property type="entry name" value="GTP_EFTU"/>
    <property type="match status" value="1"/>
</dbReference>
<accession>A0A816GXE8</accession>
<dbReference type="InterPro" id="IPR031950">
    <property type="entry name" value="EFTUD2_N"/>
</dbReference>
<proteinExistence type="predicted"/>
<dbReference type="GO" id="GO:0046540">
    <property type="term" value="C:U4/U6 x U5 tri-snRNP complex"/>
    <property type="evidence" value="ECO:0007669"/>
    <property type="project" value="TreeGrafter"/>
</dbReference>
<dbReference type="CDD" id="cd04167">
    <property type="entry name" value="Snu114p"/>
    <property type="match status" value="1"/>
</dbReference>
<dbReference type="GO" id="GO:0071007">
    <property type="term" value="C:U2-type catalytic step 2 spliceosome"/>
    <property type="evidence" value="ECO:0007669"/>
    <property type="project" value="TreeGrafter"/>
</dbReference>
<dbReference type="PANTHER" id="PTHR42908:SF6">
    <property type="entry name" value="116 KDA U5 SMALL NUCLEAR RIBONUCLEOPROTEIN COMPONENT"/>
    <property type="match status" value="1"/>
</dbReference>
<comment type="caution">
    <text evidence="7">The sequence shown here is derived from an EMBL/GenBank/DDBJ whole genome shotgun (WGS) entry which is preliminary data.</text>
</comment>
<organism evidence="7 8">
    <name type="scientific">Adineta ricciae</name>
    <name type="common">Rotifer</name>
    <dbReference type="NCBI Taxonomy" id="249248"/>
    <lineage>
        <taxon>Eukaryota</taxon>
        <taxon>Metazoa</taxon>
        <taxon>Spiralia</taxon>
        <taxon>Gnathifera</taxon>
        <taxon>Rotifera</taxon>
        <taxon>Eurotatoria</taxon>
        <taxon>Bdelloidea</taxon>
        <taxon>Adinetida</taxon>
        <taxon>Adinetidae</taxon>
        <taxon>Adineta</taxon>
    </lineage>
</organism>
<reference evidence="7" key="1">
    <citation type="submission" date="2021-02" db="EMBL/GenBank/DDBJ databases">
        <authorList>
            <person name="Nowell W R."/>
        </authorList>
    </citation>
    <scope>NUCLEOTIDE SEQUENCE</scope>
</reference>
<dbReference type="InterPro" id="IPR000795">
    <property type="entry name" value="T_Tr_GTP-bd_dom"/>
</dbReference>
<evidence type="ECO:0000256" key="5">
    <source>
        <dbReference type="SAM" id="MobiDB-lite"/>
    </source>
</evidence>
<dbReference type="GO" id="GO:0000398">
    <property type="term" value="P:mRNA splicing, via spliceosome"/>
    <property type="evidence" value="ECO:0007669"/>
    <property type="project" value="TreeGrafter"/>
</dbReference>
<evidence type="ECO:0000313" key="7">
    <source>
        <dbReference type="EMBL" id="CAF1679603.1"/>
    </source>
</evidence>
<dbReference type="GO" id="GO:0005829">
    <property type="term" value="C:cytosol"/>
    <property type="evidence" value="ECO:0007669"/>
    <property type="project" value="TreeGrafter"/>
</dbReference>
<sequence>MDQSDLYDQFGNYMGPELESDEEDDDEQQNGYRHELNNVDQTSDMEDDRDEAEGEDVTVDMSNLSTAVVLHEDKKYYPSALEIYGPDVETVVQEEDTQALTEPIIAPIKKHKFAFVEQEIPETTYDLEYLADIMDSPELVRNIAICGHLHHGKTTFCDALIEQTHPYLASTENKELRYTDTLFTEQERGVSIKSTPFTILLPDLKDKNFLLNIFDTPGHVNFSDEATAAFRLCDGVVVFVDAHEGVMLNTDRLIKHAIQERLAITLCINKIDRLILELKLPPQDAYFKIKHIIDEVNGLIK</sequence>
<evidence type="ECO:0000259" key="6">
    <source>
        <dbReference type="PROSITE" id="PS51722"/>
    </source>
</evidence>
<dbReference type="Proteomes" id="UP000663828">
    <property type="component" value="Unassembled WGS sequence"/>
</dbReference>
<name>A0A816GXE8_ADIRI</name>
<protein>
    <recommendedName>
        <fullName evidence="6">Tr-type G domain-containing protein</fullName>
    </recommendedName>
</protein>
<comment type="subcellular location">
    <subcellularLocation>
        <location evidence="1">Nucleus</location>
    </subcellularLocation>
</comment>
<feature type="domain" description="Tr-type G" evidence="6">
    <location>
        <begin position="138"/>
        <end position="301"/>
    </location>
</feature>
<dbReference type="FunFam" id="3.40.50.300:FF:000646">
    <property type="entry name" value="U5 small nuclear ribonucleoprotein component"/>
    <property type="match status" value="1"/>
</dbReference>
<dbReference type="Pfam" id="PF16004">
    <property type="entry name" value="EFTUD2"/>
    <property type="match status" value="1"/>
</dbReference>
<keyword evidence="3" id="KW-0508">mRNA splicing</keyword>
<dbReference type="AlphaFoldDB" id="A0A816GXE8"/>
<evidence type="ECO:0000256" key="3">
    <source>
        <dbReference type="ARBA" id="ARBA00023187"/>
    </source>
</evidence>
<dbReference type="GO" id="GO:0005525">
    <property type="term" value="F:GTP binding"/>
    <property type="evidence" value="ECO:0007669"/>
    <property type="project" value="InterPro"/>
</dbReference>
<dbReference type="PROSITE" id="PS51722">
    <property type="entry name" value="G_TR_2"/>
    <property type="match status" value="1"/>
</dbReference>
<evidence type="ECO:0000256" key="1">
    <source>
        <dbReference type="ARBA" id="ARBA00004123"/>
    </source>
</evidence>
<evidence type="ECO:0000256" key="2">
    <source>
        <dbReference type="ARBA" id="ARBA00022664"/>
    </source>
</evidence>
<dbReference type="Gene3D" id="3.40.50.300">
    <property type="entry name" value="P-loop containing nucleotide triphosphate hydrolases"/>
    <property type="match status" value="1"/>
</dbReference>
<dbReference type="PRINTS" id="PR00315">
    <property type="entry name" value="ELONGATNFCT"/>
</dbReference>
<dbReference type="PANTHER" id="PTHR42908">
    <property type="entry name" value="TRANSLATION ELONGATION FACTOR-RELATED"/>
    <property type="match status" value="1"/>
</dbReference>
<dbReference type="InterPro" id="IPR027417">
    <property type="entry name" value="P-loop_NTPase"/>
</dbReference>
<keyword evidence="4" id="KW-0539">Nucleus</keyword>
<dbReference type="EMBL" id="CAJNOR010014727">
    <property type="protein sequence ID" value="CAF1679603.1"/>
    <property type="molecule type" value="Genomic_DNA"/>
</dbReference>
<feature type="region of interest" description="Disordered" evidence="5">
    <location>
        <begin position="1"/>
        <end position="56"/>
    </location>
</feature>
<evidence type="ECO:0000313" key="8">
    <source>
        <dbReference type="Proteomes" id="UP000663828"/>
    </source>
</evidence>
<keyword evidence="8" id="KW-1185">Reference proteome</keyword>
<dbReference type="InterPro" id="IPR005225">
    <property type="entry name" value="Small_GTP-bd"/>
</dbReference>
<feature type="compositionally biased region" description="Acidic residues" evidence="5">
    <location>
        <begin position="43"/>
        <end position="56"/>
    </location>
</feature>
<dbReference type="InterPro" id="IPR044121">
    <property type="entry name" value="Snu114_GTP-bd"/>
</dbReference>
<dbReference type="GO" id="GO:0030623">
    <property type="term" value="F:U5 snRNA binding"/>
    <property type="evidence" value="ECO:0007669"/>
    <property type="project" value="TreeGrafter"/>
</dbReference>